<feature type="region of interest" description="Disordered" evidence="1">
    <location>
        <begin position="1"/>
        <end position="44"/>
    </location>
</feature>
<organism evidence="2 3">
    <name type="scientific">Penicillium antarcticum</name>
    <dbReference type="NCBI Taxonomy" id="416450"/>
    <lineage>
        <taxon>Eukaryota</taxon>
        <taxon>Fungi</taxon>
        <taxon>Dikarya</taxon>
        <taxon>Ascomycota</taxon>
        <taxon>Pezizomycotina</taxon>
        <taxon>Eurotiomycetes</taxon>
        <taxon>Eurotiomycetidae</taxon>
        <taxon>Eurotiales</taxon>
        <taxon>Aspergillaceae</taxon>
        <taxon>Penicillium</taxon>
    </lineage>
</organism>
<name>A0A1V6PK30_9EURO</name>
<accession>A0A1V6PK30</accession>
<gene>
    <name evidence="2" type="ORF">PENANT_c113G04691</name>
</gene>
<protein>
    <submittedName>
        <fullName evidence="2">Uncharacterized protein</fullName>
    </submittedName>
</protein>
<evidence type="ECO:0000313" key="2">
    <source>
        <dbReference type="EMBL" id="OQD77344.1"/>
    </source>
</evidence>
<dbReference type="AlphaFoldDB" id="A0A1V6PK30"/>
<dbReference type="EMBL" id="MDYN01000113">
    <property type="protein sequence ID" value="OQD77344.1"/>
    <property type="molecule type" value="Genomic_DNA"/>
</dbReference>
<evidence type="ECO:0000313" key="3">
    <source>
        <dbReference type="Proteomes" id="UP000191672"/>
    </source>
</evidence>
<sequence length="165" mass="18633">MQAEDSPQRRPAKRRRCSSGSQSSEKPQAGVSGAHPASAPPQMNQVALGLNSPLANEIKLLMEKRSTLIPQAMRLVDVYQRLWEAYMKEYARAKGAEKEFRILLGSKDWLEKSNESLYRICTDREAILCNSRQAFQSVRRGILDIFQDTYGFHQLLPSPGCPVTH</sequence>
<reference evidence="3" key="1">
    <citation type="journal article" date="2017" name="Nat. Microbiol.">
        <title>Global analysis of biosynthetic gene clusters reveals vast potential of secondary metabolite production in Penicillium species.</title>
        <authorList>
            <person name="Nielsen J.C."/>
            <person name="Grijseels S."/>
            <person name="Prigent S."/>
            <person name="Ji B."/>
            <person name="Dainat J."/>
            <person name="Nielsen K.F."/>
            <person name="Frisvad J.C."/>
            <person name="Workman M."/>
            <person name="Nielsen J."/>
        </authorList>
    </citation>
    <scope>NUCLEOTIDE SEQUENCE [LARGE SCALE GENOMIC DNA]</scope>
    <source>
        <strain evidence="3">IBT 31811</strain>
    </source>
</reference>
<proteinExistence type="predicted"/>
<evidence type="ECO:0000256" key="1">
    <source>
        <dbReference type="SAM" id="MobiDB-lite"/>
    </source>
</evidence>
<dbReference type="Proteomes" id="UP000191672">
    <property type="component" value="Unassembled WGS sequence"/>
</dbReference>
<keyword evidence="3" id="KW-1185">Reference proteome</keyword>
<comment type="caution">
    <text evidence="2">The sequence shown here is derived from an EMBL/GenBank/DDBJ whole genome shotgun (WGS) entry which is preliminary data.</text>
</comment>